<reference evidence="2 3" key="1">
    <citation type="submission" date="2016-10" db="EMBL/GenBank/DDBJ databases">
        <title>Rodentibacter gen. nov. and new species.</title>
        <authorList>
            <person name="Christensen H."/>
        </authorList>
    </citation>
    <scope>NUCLEOTIDE SEQUENCE [LARGE SCALE GENOMIC DNA]</scope>
    <source>
        <strain evidence="2 3">Ac151</strain>
    </source>
</reference>
<accession>A0A1V3JLQ8</accession>
<evidence type="ECO:0000313" key="2">
    <source>
        <dbReference type="EMBL" id="OOF57349.1"/>
    </source>
</evidence>
<evidence type="ECO:0000313" key="3">
    <source>
        <dbReference type="Proteomes" id="UP000188602"/>
    </source>
</evidence>
<keyword evidence="1" id="KW-0472">Membrane</keyword>
<feature type="transmembrane region" description="Helical" evidence="1">
    <location>
        <begin position="168"/>
        <end position="193"/>
    </location>
</feature>
<protein>
    <submittedName>
        <fullName evidence="2">Uncharacterized protein</fullName>
    </submittedName>
</protein>
<keyword evidence="3" id="KW-1185">Reference proteome</keyword>
<comment type="caution">
    <text evidence="2">The sequence shown here is derived from an EMBL/GenBank/DDBJ whole genome shotgun (WGS) entry which is preliminary data.</text>
</comment>
<name>A0A1V3JLQ8_9PAST</name>
<gene>
    <name evidence="2" type="ORF">BKL49_09165</name>
</gene>
<dbReference type="Proteomes" id="UP000188602">
    <property type="component" value="Unassembled WGS sequence"/>
</dbReference>
<keyword evidence="1" id="KW-1133">Transmembrane helix</keyword>
<proteinExistence type="predicted"/>
<dbReference type="OrthoDB" id="7877428at2"/>
<evidence type="ECO:0000256" key="1">
    <source>
        <dbReference type="SAM" id="Phobius"/>
    </source>
</evidence>
<dbReference type="STRING" id="1907939.BKL49_09165"/>
<sequence>MDVQVVVKNENSPAFRVFKFTELVGTFFAGGLLLVNLKEWTKYKEESSNSVFLHPVARLINDFAALVASMERNKHFGQEAITKLYTRLDKSLIKHIYALTGLQEPIGIESVSGRGLQLSKYLTLKNVGRFANILGVVIAYQQGMQALRTGDTAAKHSAIMAGGAEVSFFLSTFAYTGFFVGVGVVLAIGAVLVSMVSDNEFEQWVRTGFWGNSGEYWGKRRLELLKRFEVAGRLLSLEQDSEVKEIKIFFEKEMEGFYNLVWGISIDTILANQYQLKVYCPAFNDKSSVDKLTVEISIMDYTSHFLSTMGNTIPTPMPIPTNNVRKQFLREGEILIDMTQISSLRNYRYVREIKGENAMNTLTVKIKHPKLGEDISTFWRKLSADYFESEITYTGVK</sequence>
<dbReference type="EMBL" id="MLHQ01000025">
    <property type="protein sequence ID" value="OOF57349.1"/>
    <property type="molecule type" value="Genomic_DNA"/>
</dbReference>
<dbReference type="AlphaFoldDB" id="A0A1V3JLQ8"/>
<feature type="transmembrane region" description="Helical" evidence="1">
    <location>
        <begin position="20"/>
        <end position="37"/>
    </location>
</feature>
<keyword evidence="1" id="KW-0812">Transmembrane</keyword>
<organism evidence="2 3">
    <name type="scientific">Rodentibacter myodis</name>
    <dbReference type="NCBI Taxonomy" id="1907939"/>
    <lineage>
        <taxon>Bacteria</taxon>
        <taxon>Pseudomonadati</taxon>
        <taxon>Pseudomonadota</taxon>
        <taxon>Gammaproteobacteria</taxon>
        <taxon>Pasteurellales</taxon>
        <taxon>Pasteurellaceae</taxon>
        <taxon>Rodentibacter</taxon>
    </lineage>
</organism>